<dbReference type="PANTHER" id="PTHR47364">
    <property type="entry name" value="CYSTEINE PROTEINASE INHIBITOR 5"/>
    <property type="match status" value="1"/>
</dbReference>
<dbReference type="SUPFAM" id="SSF54403">
    <property type="entry name" value="Cystatin/monellin"/>
    <property type="match status" value="1"/>
</dbReference>
<dbReference type="OMA" id="NDECHVI"/>
<dbReference type="CDD" id="cd00042">
    <property type="entry name" value="CY"/>
    <property type="match status" value="1"/>
</dbReference>
<dbReference type="EnsemblMetazoa" id="G10580.3">
    <property type="protein sequence ID" value="G10580.3:cds"/>
    <property type="gene ID" value="G10580"/>
</dbReference>
<evidence type="ECO:0000313" key="4">
    <source>
        <dbReference type="Proteomes" id="UP000005408"/>
    </source>
</evidence>
<dbReference type="GeneID" id="105331140"/>
<dbReference type="KEGG" id="crg:105331140"/>
<dbReference type="InterPro" id="IPR046350">
    <property type="entry name" value="Cystatin_sf"/>
</dbReference>
<evidence type="ECO:0000259" key="2">
    <source>
        <dbReference type="SMART" id="SM00043"/>
    </source>
</evidence>
<dbReference type="AlphaFoldDB" id="A0A8W8HQM3"/>
<accession>A0A8W8HQM3</accession>
<name>A0A8W8HQM3_MAGGI</name>
<keyword evidence="4" id="KW-1185">Reference proteome</keyword>
<evidence type="ECO:0000256" key="1">
    <source>
        <dbReference type="SAM" id="SignalP"/>
    </source>
</evidence>
<dbReference type="PANTHER" id="PTHR47364:SF2">
    <property type="entry name" value="CYSTEINE PROTEINASE INHIBITOR 5"/>
    <property type="match status" value="1"/>
</dbReference>
<dbReference type="Proteomes" id="UP000005408">
    <property type="component" value="Unassembled WGS sequence"/>
</dbReference>
<dbReference type="PROSITE" id="PS51257">
    <property type="entry name" value="PROKAR_LIPOPROTEIN"/>
    <property type="match status" value="1"/>
</dbReference>
<evidence type="ECO:0000313" key="3">
    <source>
        <dbReference type="EnsemblMetazoa" id="G10580.1:cds"/>
    </source>
</evidence>
<dbReference type="SMART" id="SM00043">
    <property type="entry name" value="CY"/>
    <property type="match status" value="1"/>
</dbReference>
<dbReference type="Gene3D" id="3.10.450.10">
    <property type="match status" value="1"/>
</dbReference>
<proteinExistence type="predicted"/>
<feature type="signal peptide" evidence="1">
    <location>
        <begin position="1"/>
        <end position="18"/>
    </location>
</feature>
<dbReference type="EnsemblMetazoa" id="G10580.1">
    <property type="protein sequence ID" value="G10580.1:cds"/>
    <property type="gene ID" value="G10580"/>
</dbReference>
<dbReference type="InterPro" id="IPR000010">
    <property type="entry name" value="Cystatin_dom"/>
</dbReference>
<feature type="chain" id="PRO_5042430642" description="Cystatin domain-containing protein" evidence="1">
    <location>
        <begin position="19"/>
        <end position="135"/>
    </location>
</feature>
<protein>
    <recommendedName>
        <fullName evidence="2">Cystatin domain-containing protein</fullName>
    </recommendedName>
</protein>
<dbReference type="Pfam" id="PF16845">
    <property type="entry name" value="SQAPI"/>
    <property type="match status" value="1"/>
</dbReference>
<reference evidence="3" key="1">
    <citation type="submission" date="2022-08" db="UniProtKB">
        <authorList>
            <consortium name="EnsemblMetazoa"/>
        </authorList>
    </citation>
    <scope>IDENTIFICATION</scope>
    <source>
        <strain evidence="3">05x7-T-G4-1.051#20</strain>
    </source>
</reference>
<organism evidence="3 4">
    <name type="scientific">Magallana gigas</name>
    <name type="common">Pacific oyster</name>
    <name type="synonym">Crassostrea gigas</name>
    <dbReference type="NCBI Taxonomy" id="29159"/>
    <lineage>
        <taxon>Eukaryota</taxon>
        <taxon>Metazoa</taxon>
        <taxon>Spiralia</taxon>
        <taxon>Lophotrochozoa</taxon>
        <taxon>Mollusca</taxon>
        <taxon>Bivalvia</taxon>
        <taxon>Autobranchia</taxon>
        <taxon>Pteriomorphia</taxon>
        <taxon>Ostreida</taxon>
        <taxon>Ostreoidea</taxon>
        <taxon>Ostreidae</taxon>
        <taxon>Magallana</taxon>
    </lineage>
</organism>
<feature type="domain" description="Cystatin" evidence="2">
    <location>
        <begin position="24"/>
        <end position="113"/>
    </location>
</feature>
<dbReference type="GO" id="GO:0004869">
    <property type="term" value="F:cysteine-type endopeptidase inhibitor activity"/>
    <property type="evidence" value="ECO:0007669"/>
    <property type="project" value="InterPro"/>
</dbReference>
<sequence length="135" mass="14725">MIARSVLLVLIAVGTALACGPPGTTLGGFCPIDANDPLVQEIAQFAVSTHASRTNAVNDGSISVDHAWSQVVSGFNYKMTITTRFNGQTNECHFVVYDQSWTSTRELTNDECHVIHHKRNAIREGHGLLLKALYN</sequence>
<keyword evidence="1" id="KW-0732">Signal</keyword>
<dbReference type="OrthoDB" id="6089223at2759"/>